<keyword evidence="4 12" id="KW-0645">Protease</keyword>
<feature type="transmembrane region" description="Helical" evidence="12">
    <location>
        <begin position="38"/>
        <end position="59"/>
    </location>
</feature>
<dbReference type="GO" id="GO:0004222">
    <property type="term" value="F:metalloendopeptidase activity"/>
    <property type="evidence" value="ECO:0007669"/>
    <property type="project" value="UniProtKB-UniRule"/>
</dbReference>
<dbReference type="PANTHER" id="PTHR43221:SF1">
    <property type="entry name" value="PROTEASE HTPX"/>
    <property type="match status" value="1"/>
</dbReference>
<dbReference type="PANTHER" id="PTHR43221">
    <property type="entry name" value="PROTEASE HTPX"/>
    <property type="match status" value="1"/>
</dbReference>
<evidence type="ECO:0000256" key="9">
    <source>
        <dbReference type="ARBA" id="ARBA00022989"/>
    </source>
</evidence>
<dbReference type="GO" id="GO:0008270">
    <property type="term" value="F:zinc ion binding"/>
    <property type="evidence" value="ECO:0007669"/>
    <property type="project" value="UniProtKB-UniRule"/>
</dbReference>
<evidence type="ECO:0000256" key="5">
    <source>
        <dbReference type="ARBA" id="ARBA00022692"/>
    </source>
</evidence>
<dbReference type="GO" id="GO:0006508">
    <property type="term" value="P:proteolysis"/>
    <property type="evidence" value="ECO:0007669"/>
    <property type="project" value="UniProtKB-KW"/>
</dbReference>
<protein>
    <recommendedName>
        <fullName evidence="12">Protease HtpX homolog</fullName>
        <ecNumber evidence="12">3.4.24.-</ecNumber>
    </recommendedName>
</protein>
<feature type="transmembrane region" description="Helical" evidence="12">
    <location>
        <begin position="154"/>
        <end position="173"/>
    </location>
</feature>
<proteinExistence type="inferred from homology"/>
<evidence type="ECO:0000256" key="1">
    <source>
        <dbReference type="ARBA" id="ARBA00004651"/>
    </source>
</evidence>
<comment type="caution">
    <text evidence="14">The sequence shown here is derived from an EMBL/GenBank/DDBJ whole genome shotgun (WGS) entry which is preliminary data.</text>
</comment>
<keyword evidence="11 12" id="KW-0472">Membrane</keyword>
<evidence type="ECO:0000313" key="15">
    <source>
        <dbReference type="Proteomes" id="UP000178377"/>
    </source>
</evidence>
<feature type="binding site" evidence="12">
    <location>
        <position position="142"/>
    </location>
    <ligand>
        <name>Zn(2+)</name>
        <dbReference type="ChEBI" id="CHEBI:29105"/>
        <note>catalytic</note>
    </ligand>
</feature>
<dbReference type="InterPro" id="IPR022919">
    <property type="entry name" value="Pept_M48_protease_HtpX"/>
</dbReference>
<sequence length="302" mass="33364">MLTYDHIAENKIKTAILIAAFLLLIIALGFTFSQAYDAPGIVFFAVAFSTIMSLVSYYFSDSITLALSRAIPVKRQDNEELYRVIENLAIAGGLPTPKIYVIDDTALNAFATGRDPQHASIVFTTGILDKLTRQELEGVAAHELSHVGNYDIRLMTMVVVLVGIVTLLADWFLRISFWGGGRRSRDSNNAQGIFLLIGFVLALLSPLIATIIQLSVSRKREFLADATGALLTRYPAGLAQALEKISGDREPLEAANKATAHLYIANPFHAKQKTSVSWFANLFNTHPPIEERIRRLREMNIG</sequence>
<feature type="binding site" evidence="12">
    <location>
        <position position="221"/>
    </location>
    <ligand>
        <name>Zn(2+)</name>
        <dbReference type="ChEBI" id="CHEBI:29105"/>
        <note>catalytic</note>
    </ligand>
</feature>
<dbReference type="EMBL" id="MFEO01000006">
    <property type="protein sequence ID" value="OGE90904.1"/>
    <property type="molecule type" value="Genomic_DNA"/>
</dbReference>
<dbReference type="HAMAP" id="MF_00188">
    <property type="entry name" value="Pept_M48_protease_HtpX"/>
    <property type="match status" value="1"/>
</dbReference>
<reference evidence="14 15" key="1">
    <citation type="journal article" date="2016" name="Nat. Commun.">
        <title>Thousands of microbial genomes shed light on interconnected biogeochemical processes in an aquifer system.</title>
        <authorList>
            <person name="Anantharaman K."/>
            <person name="Brown C.T."/>
            <person name="Hug L.A."/>
            <person name="Sharon I."/>
            <person name="Castelle C.J."/>
            <person name="Probst A.J."/>
            <person name="Thomas B.C."/>
            <person name="Singh A."/>
            <person name="Wilkins M.J."/>
            <person name="Karaoz U."/>
            <person name="Brodie E.L."/>
            <person name="Williams K.H."/>
            <person name="Hubbard S.S."/>
            <person name="Banfield J.F."/>
        </authorList>
    </citation>
    <scope>NUCLEOTIDE SEQUENCE [LARGE SCALE GENOMIC DNA]</scope>
</reference>
<evidence type="ECO:0000256" key="4">
    <source>
        <dbReference type="ARBA" id="ARBA00022670"/>
    </source>
</evidence>
<organism evidence="14 15">
    <name type="scientific">Candidatus Doudnabacteria bacterium RIFCSPHIGHO2_01_FULL_50_11</name>
    <dbReference type="NCBI Taxonomy" id="1817828"/>
    <lineage>
        <taxon>Bacteria</taxon>
        <taxon>Candidatus Doudnaibacteriota</taxon>
    </lineage>
</organism>
<feature type="transmembrane region" description="Helical" evidence="12">
    <location>
        <begin position="12"/>
        <end position="32"/>
    </location>
</feature>
<dbReference type="STRING" id="1817828.A2722_00585"/>
<comment type="cofactor">
    <cofactor evidence="12">
        <name>Zn(2+)</name>
        <dbReference type="ChEBI" id="CHEBI:29105"/>
    </cofactor>
    <text evidence="12">Binds 1 zinc ion per subunit.</text>
</comment>
<feature type="binding site" evidence="12">
    <location>
        <position position="146"/>
    </location>
    <ligand>
        <name>Zn(2+)</name>
        <dbReference type="ChEBI" id="CHEBI:29105"/>
        <note>catalytic</note>
    </ligand>
</feature>
<dbReference type="Proteomes" id="UP000178377">
    <property type="component" value="Unassembled WGS sequence"/>
</dbReference>
<dbReference type="Gene3D" id="3.30.2010.10">
    <property type="entry name" value="Metalloproteases ('zincins'), catalytic domain"/>
    <property type="match status" value="1"/>
</dbReference>
<dbReference type="AlphaFoldDB" id="A0A1F5PM68"/>
<dbReference type="CDD" id="cd07340">
    <property type="entry name" value="M48B_Htpx_like"/>
    <property type="match status" value="1"/>
</dbReference>
<evidence type="ECO:0000256" key="10">
    <source>
        <dbReference type="ARBA" id="ARBA00023049"/>
    </source>
</evidence>
<evidence type="ECO:0000256" key="11">
    <source>
        <dbReference type="ARBA" id="ARBA00023136"/>
    </source>
</evidence>
<evidence type="ECO:0000256" key="6">
    <source>
        <dbReference type="ARBA" id="ARBA00022723"/>
    </source>
</evidence>
<keyword evidence="5 12" id="KW-0812">Transmembrane</keyword>
<keyword evidence="8 12" id="KW-0862">Zinc</keyword>
<comment type="similarity">
    <text evidence="2 12">Belongs to the peptidase M48B family.</text>
</comment>
<dbReference type="EC" id="3.4.24.-" evidence="12"/>
<keyword evidence="6 12" id="KW-0479">Metal-binding</keyword>
<comment type="subcellular location">
    <subcellularLocation>
        <location evidence="1 12">Cell membrane</location>
        <topology evidence="1 12">Multi-pass membrane protein</topology>
    </subcellularLocation>
</comment>
<dbReference type="InterPro" id="IPR001915">
    <property type="entry name" value="Peptidase_M48"/>
</dbReference>
<evidence type="ECO:0000259" key="13">
    <source>
        <dbReference type="Pfam" id="PF01435"/>
    </source>
</evidence>
<gene>
    <name evidence="12" type="primary">htpX</name>
    <name evidence="14" type="ORF">A2722_00585</name>
</gene>
<feature type="active site" evidence="12">
    <location>
        <position position="143"/>
    </location>
</feature>
<keyword evidence="10 12" id="KW-0482">Metalloprotease</keyword>
<dbReference type="GO" id="GO:0005886">
    <property type="term" value="C:plasma membrane"/>
    <property type="evidence" value="ECO:0007669"/>
    <property type="project" value="UniProtKB-SubCell"/>
</dbReference>
<evidence type="ECO:0000256" key="3">
    <source>
        <dbReference type="ARBA" id="ARBA00022475"/>
    </source>
</evidence>
<feature type="domain" description="Peptidase M48" evidence="13">
    <location>
        <begin position="76"/>
        <end position="299"/>
    </location>
</feature>
<evidence type="ECO:0000256" key="2">
    <source>
        <dbReference type="ARBA" id="ARBA00009779"/>
    </source>
</evidence>
<accession>A0A1F5PM68</accession>
<feature type="transmembrane region" description="Helical" evidence="12">
    <location>
        <begin position="193"/>
        <end position="212"/>
    </location>
</feature>
<evidence type="ECO:0000256" key="7">
    <source>
        <dbReference type="ARBA" id="ARBA00022801"/>
    </source>
</evidence>
<evidence type="ECO:0000256" key="12">
    <source>
        <dbReference type="HAMAP-Rule" id="MF_00188"/>
    </source>
</evidence>
<evidence type="ECO:0000313" key="14">
    <source>
        <dbReference type="EMBL" id="OGE90904.1"/>
    </source>
</evidence>
<dbReference type="Pfam" id="PF01435">
    <property type="entry name" value="Peptidase_M48"/>
    <property type="match status" value="1"/>
</dbReference>
<keyword evidence="7 12" id="KW-0378">Hydrolase</keyword>
<keyword evidence="3 12" id="KW-1003">Cell membrane</keyword>
<evidence type="ECO:0000256" key="8">
    <source>
        <dbReference type="ARBA" id="ARBA00022833"/>
    </source>
</evidence>
<name>A0A1F5PM68_9BACT</name>
<keyword evidence="9 12" id="KW-1133">Transmembrane helix</keyword>
<dbReference type="InterPro" id="IPR050083">
    <property type="entry name" value="HtpX_protease"/>
</dbReference>